<reference evidence="1 2" key="1">
    <citation type="submission" date="2017-05" db="EMBL/GenBank/DDBJ databases">
        <title>Vagococcus spp. assemblies.</title>
        <authorList>
            <person name="Gulvik C.A."/>
        </authorList>
    </citation>
    <scope>NUCLEOTIDE SEQUENCE [LARGE SCALE GENOMIC DNA]</scope>
    <source>
        <strain evidence="1 2">LMG 24798</strain>
    </source>
</reference>
<comment type="caution">
    <text evidence="1">The sequence shown here is derived from an EMBL/GenBank/DDBJ whole genome shotgun (WGS) entry which is preliminary data.</text>
</comment>
<dbReference type="EMBL" id="NGKC01000008">
    <property type="protein sequence ID" value="RSU11418.1"/>
    <property type="molecule type" value="Genomic_DNA"/>
</dbReference>
<sequence length="76" mass="8716">MKKNKSVEVTIKEADKNMFGQPAVVHQLYIGKKMIGEVEELSEGKYGVTINNQQTMVVKSFESGYEEVIRVWNLEH</sequence>
<gene>
    <name evidence="1" type="ORF">CBF27_07925</name>
</gene>
<dbReference type="Pfam" id="PF11184">
    <property type="entry name" value="DUF2969"/>
    <property type="match status" value="1"/>
</dbReference>
<evidence type="ECO:0008006" key="3">
    <source>
        <dbReference type="Google" id="ProtNLM"/>
    </source>
</evidence>
<dbReference type="AlphaFoldDB" id="A0A430ATP3"/>
<evidence type="ECO:0000313" key="2">
    <source>
        <dbReference type="Proteomes" id="UP000286773"/>
    </source>
</evidence>
<proteinExistence type="predicted"/>
<dbReference type="RefSeq" id="WP_126813784.1">
    <property type="nucleotide sequence ID" value="NZ_NGKC01000008.1"/>
</dbReference>
<dbReference type="InterPro" id="IPR021351">
    <property type="entry name" value="DUF2969"/>
</dbReference>
<evidence type="ECO:0000313" key="1">
    <source>
        <dbReference type="EMBL" id="RSU11418.1"/>
    </source>
</evidence>
<protein>
    <recommendedName>
        <fullName evidence="3">DUF2969 domain-containing protein</fullName>
    </recommendedName>
</protein>
<name>A0A430ATP3_9ENTE</name>
<dbReference type="Proteomes" id="UP000286773">
    <property type="component" value="Unassembled WGS sequence"/>
</dbReference>
<keyword evidence="2" id="KW-1185">Reference proteome</keyword>
<dbReference type="OrthoDB" id="2200022at2"/>
<organism evidence="1 2">
    <name type="scientific">Vagococcus acidifermentans</name>
    <dbReference type="NCBI Taxonomy" id="564710"/>
    <lineage>
        <taxon>Bacteria</taxon>
        <taxon>Bacillati</taxon>
        <taxon>Bacillota</taxon>
        <taxon>Bacilli</taxon>
        <taxon>Lactobacillales</taxon>
        <taxon>Enterococcaceae</taxon>
        <taxon>Vagococcus</taxon>
    </lineage>
</organism>
<accession>A0A430ATP3</accession>